<dbReference type="GO" id="GO:0080025">
    <property type="term" value="F:phosphatidylinositol-3,5-bisphosphate binding"/>
    <property type="evidence" value="ECO:0007669"/>
    <property type="project" value="TreeGrafter"/>
</dbReference>
<dbReference type="CDD" id="cd17006">
    <property type="entry name" value="ANTH_N_HIP1_like"/>
    <property type="match status" value="1"/>
</dbReference>
<dbReference type="Pfam" id="PF07651">
    <property type="entry name" value="ANTH"/>
    <property type="match status" value="2"/>
</dbReference>
<keyword evidence="1" id="KW-0175">Coiled coil</keyword>
<accession>A0A0V1EYG5</accession>
<dbReference type="PANTHER" id="PTHR10407:SF15">
    <property type="entry name" value="HUNTINGTIN INTERACTING PROTEIN 1"/>
    <property type="match status" value="1"/>
</dbReference>
<reference evidence="3 4" key="1">
    <citation type="submission" date="2015-01" db="EMBL/GenBank/DDBJ databases">
        <title>Evolution of Trichinella species and genotypes.</title>
        <authorList>
            <person name="Korhonen P.K."/>
            <person name="Edoardo P."/>
            <person name="Giuseppe L.R."/>
            <person name="Gasser R.B."/>
        </authorList>
    </citation>
    <scope>NUCLEOTIDE SEQUENCE [LARGE SCALE GENOMIC DNA]</scope>
    <source>
        <strain evidence="3">ISS13</strain>
    </source>
</reference>
<dbReference type="GO" id="GO:0043325">
    <property type="term" value="F:phosphatidylinositol-3,4-bisphosphate binding"/>
    <property type="evidence" value="ECO:0007669"/>
    <property type="project" value="TreeGrafter"/>
</dbReference>
<dbReference type="GO" id="GO:0006897">
    <property type="term" value="P:endocytosis"/>
    <property type="evidence" value="ECO:0007669"/>
    <property type="project" value="InterPro"/>
</dbReference>
<feature type="domain" description="ENTH" evidence="2">
    <location>
        <begin position="20"/>
        <end position="148"/>
    </location>
</feature>
<dbReference type="SMART" id="SM00273">
    <property type="entry name" value="ENTH"/>
    <property type="match status" value="1"/>
</dbReference>
<dbReference type="InterPro" id="IPR008942">
    <property type="entry name" value="ENTH_VHS"/>
</dbReference>
<feature type="coiled-coil region" evidence="1">
    <location>
        <begin position="343"/>
        <end position="413"/>
    </location>
</feature>
<name>A0A0V1EYG5_TRIPS</name>
<dbReference type="Gene3D" id="1.25.40.90">
    <property type="match status" value="1"/>
</dbReference>
<dbReference type="InterPro" id="IPR030224">
    <property type="entry name" value="Sla2_fam"/>
</dbReference>
<dbReference type="GO" id="GO:0032051">
    <property type="term" value="F:clathrin light chain binding"/>
    <property type="evidence" value="ECO:0007669"/>
    <property type="project" value="TreeGrafter"/>
</dbReference>
<proteinExistence type="predicted"/>
<gene>
    <name evidence="3" type="primary">HIP1</name>
    <name evidence="3" type="ORF">T4A_12249</name>
</gene>
<dbReference type="GO" id="GO:0051015">
    <property type="term" value="F:actin filament binding"/>
    <property type="evidence" value="ECO:0007669"/>
    <property type="project" value="TreeGrafter"/>
</dbReference>
<dbReference type="PROSITE" id="PS50942">
    <property type="entry name" value="ENTH"/>
    <property type="match status" value="1"/>
</dbReference>
<evidence type="ECO:0000259" key="2">
    <source>
        <dbReference type="PROSITE" id="PS50942"/>
    </source>
</evidence>
<organism evidence="3 4">
    <name type="scientific">Trichinella pseudospiralis</name>
    <name type="common">Parasitic roundworm</name>
    <dbReference type="NCBI Taxonomy" id="6337"/>
    <lineage>
        <taxon>Eukaryota</taxon>
        <taxon>Metazoa</taxon>
        <taxon>Ecdysozoa</taxon>
        <taxon>Nematoda</taxon>
        <taxon>Enoplea</taxon>
        <taxon>Dorylaimia</taxon>
        <taxon>Trichinellida</taxon>
        <taxon>Trichinellidae</taxon>
        <taxon>Trichinella</taxon>
    </lineage>
</organism>
<evidence type="ECO:0000313" key="4">
    <source>
        <dbReference type="Proteomes" id="UP000054632"/>
    </source>
</evidence>
<evidence type="ECO:0000256" key="1">
    <source>
        <dbReference type="SAM" id="Coils"/>
    </source>
</evidence>
<dbReference type="GO" id="GO:0035615">
    <property type="term" value="F:clathrin adaptor activity"/>
    <property type="evidence" value="ECO:0007669"/>
    <property type="project" value="TreeGrafter"/>
</dbReference>
<protein>
    <submittedName>
        <fullName evidence="3">Huntingtin-interacting protein 1</fullName>
    </submittedName>
</protein>
<dbReference type="Proteomes" id="UP000054632">
    <property type="component" value="Unassembled WGS sequence"/>
</dbReference>
<dbReference type="GO" id="GO:0048268">
    <property type="term" value="P:clathrin coat assembly"/>
    <property type="evidence" value="ECO:0007669"/>
    <property type="project" value="TreeGrafter"/>
</dbReference>
<sequence length="645" mass="73812">MTAANIPKNLLRRPSAMMMDREEYEKLQSAALLKCINAQECAVKEKHLRTLILGTYNDRGAGVFWANLTKIQLESNLVISWKFCHVLHKLLRDGEPHVLTDSLKYVSKLSALGQLWSHLKEGGGMLIKHYCTVLVKKLIFHQHNQQIPGNLSLTESQLEALGSEGVDNWFELSVEVMDYLDAILQLQQSGLPEKELVGHSDRFIPIFGKLKQFYASSSNLQYFKFLVSVPSLPENPPNFVIASDIGNYVCPQVLVHERQGNESPSDSQSVEDVKLVDFNDLVPSQTTVETDHHSISSGISASQETEKDRIINTLRHELDDTKATVFRINQEYALMNQKSRAQMLELEESVAHSKEMLNQLLEENERYRLKNEQLENEKNQLIDEQRENTQNQIVVLEEKFQKMKDAYRSLREEHIKTLKNLSQVQKQLEDGNADKLEPELCKSEQEFANEIQQLKLENEDLNAQVCCQEKEMQVLQISIDQMTEQYAKLESKAKDADACNVELENQITALNHQLTVLKSDCELNCTLLNDHFLTFCKLLSNAMNDTLREIESPAFEQQVTCSAEYFFSKIQPVQENIENMRNLVAEKISDSKLSDESAVLSHLFNLCYCFSTFFRLGQAALRILATSDNVESKLVGNCAIFWRFF</sequence>
<dbReference type="InterPro" id="IPR013809">
    <property type="entry name" value="ENTH"/>
</dbReference>
<dbReference type="EMBL" id="JYDR01000003">
    <property type="protein sequence ID" value="KRY78864.1"/>
    <property type="molecule type" value="Genomic_DNA"/>
</dbReference>
<dbReference type="InterPro" id="IPR011417">
    <property type="entry name" value="ANTH_dom"/>
</dbReference>
<dbReference type="AlphaFoldDB" id="A0A0V1EYG5"/>
<dbReference type="GO" id="GO:0007015">
    <property type="term" value="P:actin filament organization"/>
    <property type="evidence" value="ECO:0007669"/>
    <property type="project" value="TreeGrafter"/>
</dbReference>
<comment type="caution">
    <text evidence="3">The sequence shown here is derived from an EMBL/GenBank/DDBJ whole genome shotgun (WGS) entry which is preliminary data.</text>
</comment>
<dbReference type="FunFam" id="1.25.40.90:FF:000012">
    <property type="entry name" value="Huntingtin interacting protein 1-related"/>
    <property type="match status" value="1"/>
</dbReference>
<evidence type="ECO:0000313" key="3">
    <source>
        <dbReference type="EMBL" id="KRY78864.1"/>
    </source>
</evidence>
<dbReference type="GO" id="GO:0030136">
    <property type="term" value="C:clathrin-coated vesicle"/>
    <property type="evidence" value="ECO:0007669"/>
    <property type="project" value="TreeGrafter"/>
</dbReference>
<feature type="coiled-coil region" evidence="1">
    <location>
        <begin position="444"/>
        <end position="520"/>
    </location>
</feature>
<dbReference type="Gene3D" id="1.20.5.1700">
    <property type="match status" value="1"/>
</dbReference>
<dbReference type="PANTHER" id="PTHR10407">
    <property type="entry name" value="HUNTINGTIN INTERACTING PROTEIN 1"/>
    <property type="match status" value="1"/>
</dbReference>
<dbReference type="GO" id="GO:0030864">
    <property type="term" value="C:cortical actin cytoskeleton"/>
    <property type="evidence" value="ECO:0007669"/>
    <property type="project" value="TreeGrafter"/>
</dbReference>
<dbReference type="SUPFAM" id="SSF48464">
    <property type="entry name" value="ENTH/VHS domain"/>
    <property type="match status" value="1"/>
</dbReference>